<sequence>SFIFDFKAFYEYLMVKSLQSIFTYTKYNTNHPTNIMEIKKKLSLHSSIFITVESPSSISRISLNSTLFLFADTLGVVPFLSLIILFFSAPVEVFEDVNNSS</sequence>
<keyword evidence="1" id="KW-1133">Transmembrane helix</keyword>
<keyword evidence="1" id="KW-0812">Transmembrane</keyword>
<evidence type="ECO:0000313" key="2">
    <source>
        <dbReference type="EMBL" id="CDW48802.1"/>
    </source>
</evidence>
<evidence type="ECO:0000256" key="1">
    <source>
        <dbReference type="SAM" id="Phobius"/>
    </source>
</evidence>
<proteinExistence type="predicted"/>
<reference evidence="2" key="1">
    <citation type="submission" date="2014-05" db="EMBL/GenBank/DDBJ databases">
        <authorList>
            <person name="Chronopoulou M."/>
        </authorList>
    </citation>
    <scope>NUCLEOTIDE SEQUENCE</scope>
    <source>
        <tissue evidence="2">Whole organism</tissue>
    </source>
</reference>
<feature type="non-terminal residue" evidence="2">
    <location>
        <position position="1"/>
    </location>
</feature>
<keyword evidence="1" id="KW-0472">Membrane</keyword>
<organism evidence="2">
    <name type="scientific">Lepeophtheirus salmonis</name>
    <name type="common">Salmon louse</name>
    <name type="synonym">Caligus salmonis</name>
    <dbReference type="NCBI Taxonomy" id="72036"/>
    <lineage>
        <taxon>Eukaryota</taxon>
        <taxon>Metazoa</taxon>
        <taxon>Ecdysozoa</taxon>
        <taxon>Arthropoda</taxon>
        <taxon>Crustacea</taxon>
        <taxon>Multicrustacea</taxon>
        <taxon>Hexanauplia</taxon>
        <taxon>Copepoda</taxon>
        <taxon>Siphonostomatoida</taxon>
        <taxon>Caligidae</taxon>
        <taxon>Lepeophtheirus</taxon>
    </lineage>
</organism>
<dbReference type="AlphaFoldDB" id="A0A0K2VF49"/>
<accession>A0A0K2VF49</accession>
<dbReference type="EMBL" id="HACA01031441">
    <property type="protein sequence ID" value="CDW48802.1"/>
    <property type="molecule type" value="Transcribed_RNA"/>
</dbReference>
<protein>
    <submittedName>
        <fullName evidence="2">Uncharacterized protein</fullName>
    </submittedName>
</protein>
<name>A0A0K2VF49_LEPSM</name>
<feature type="transmembrane region" description="Helical" evidence="1">
    <location>
        <begin position="67"/>
        <end position="89"/>
    </location>
</feature>